<keyword evidence="21" id="KW-1185">Reference proteome</keyword>
<evidence type="ECO:0000256" key="18">
    <source>
        <dbReference type="PIRSR" id="PIRSR006135-1"/>
    </source>
</evidence>
<evidence type="ECO:0000256" key="19">
    <source>
        <dbReference type="PIRSR" id="PIRSR006135-2"/>
    </source>
</evidence>
<feature type="binding site" evidence="19">
    <location>
        <begin position="38"/>
        <end position="40"/>
    </location>
    <ligand>
        <name>GTP</name>
        <dbReference type="ChEBI" id="CHEBI:37565"/>
    </ligand>
</feature>
<dbReference type="CDD" id="cd00544">
    <property type="entry name" value="CobU"/>
    <property type="match status" value="1"/>
</dbReference>
<dbReference type="InterPro" id="IPR003203">
    <property type="entry name" value="CobU/CobP"/>
</dbReference>
<dbReference type="SUPFAM" id="SSF52540">
    <property type="entry name" value="P-loop containing nucleoside triphosphate hydrolases"/>
    <property type="match status" value="1"/>
</dbReference>
<evidence type="ECO:0000256" key="8">
    <source>
        <dbReference type="ARBA" id="ARBA00012016"/>
    </source>
</evidence>
<dbReference type="GO" id="GO:0043752">
    <property type="term" value="F:adenosylcobinamide kinase activity"/>
    <property type="evidence" value="ECO:0007669"/>
    <property type="project" value="UniProtKB-EC"/>
</dbReference>
<dbReference type="UniPathway" id="UPA00148">
    <property type="reaction ID" value="UER00236"/>
</dbReference>
<dbReference type="EC" id="2.7.7.62" evidence="9"/>
<dbReference type="Gene3D" id="3.40.50.300">
    <property type="entry name" value="P-loop containing nucleotide triphosphate hydrolases"/>
    <property type="match status" value="1"/>
</dbReference>
<dbReference type="GO" id="GO:0005525">
    <property type="term" value="F:GTP binding"/>
    <property type="evidence" value="ECO:0007669"/>
    <property type="project" value="UniProtKB-KW"/>
</dbReference>
<evidence type="ECO:0000256" key="14">
    <source>
        <dbReference type="ARBA" id="ARBA00022840"/>
    </source>
</evidence>
<dbReference type="EC" id="2.7.1.156" evidence="8"/>
<reference evidence="21" key="1">
    <citation type="submission" date="2016-10" db="EMBL/GenBank/DDBJ databases">
        <authorList>
            <person name="Wegmann U."/>
        </authorList>
    </citation>
    <scope>NUCLEOTIDE SEQUENCE [LARGE SCALE GENOMIC DNA]</scope>
</reference>
<dbReference type="OrthoDB" id="9788370at2"/>
<comment type="similarity">
    <text evidence="7">Belongs to the CobU/CobP family.</text>
</comment>
<evidence type="ECO:0000256" key="16">
    <source>
        <dbReference type="ARBA" id="ARBA00029570"/>
    </source>
</evidence>
<comment type="catalytic activity">
    <reaction evidence="3">
        <text>adenosylcob(III)inamide + GTP = adenosylcob(III)inamide phosphate + GDP + H(+)</text>
        <dbReference type="Rhea" id="RHEA:15765"/>
        <dbReference type="ChEBI" id="CHEBI:2480"/>
        <dbReference type="ChEBI" id="CHEBI:15378"/>
        <dbReference type="ChEBI" id="CHEBI:37565"/>
        <dbReference type="ChEBI" id="CHEBI:58189"/>
        <dbReference type="ChEBI" id="CHEBI:58502"/>
        <dbReference type="EC" id="2.7.1.156"/>
    </reaction>
</comment>
<dbReference type="PIRSF" id="PIRSF006135">
    <property type="entry name" value="CobU"/>
    <property type="match status" value="1"/>
</dbReference>
<evidence type="ECO:0000256" key="15">
    <source>
        <dbReference type="ARBA" id="ARBA00023134"/>
    </source>
</evidence>
<comment type="pathway">
    <text evidence="5">Cofactor biosynthesis; adenosylcobalamin biosynthesis; adenosylcobalamin from cob(II)yrinate a,c-diamide: step 6/7.</text>
</comment>
<evidence type="ECO:0000256" key="4">
    <source>
        <dbReference type="ARBA" id="ARBA00003889"/>
    </source>
</evidence>
<keyword evidence="15 19" id="KW-0342">GTP-binding</keyword>
<dbReference type="RefSeq" id="WP_072335116.1">
    <property type="nucleotide sequence ID" value="NZ_CALJDE010000064.1"/>
</dbReference>
<keyword evidence="14" id="KW-0067">ATP-binding</keyword>
<evidence type="ECO:0000313" key="20">
    <source>
        <dbReference type="EMBL" id="SFV73399.1"/>
    </source>
</evidence>
<gene>
    <name evidence="20" type="ORF">DESPIGER_1560</name>
</gene>
<evidence type="ECO:0000256" key="9">
    <source>
        <dbReference type="ARBA" id="ARBA00012523"/>
    </source>
</evidence>
<evidence type="ECO:0000256" key="10">
    <source>
        <dbReference type="ARBA" id="ARBA00022573"/>
    </source>
</evidence>
<proteinExistence type="inferred from homology"/>
<dbReference type="AlphaFoldDB" id="A0A1K1LFA9"/>
<keyword evidence="20" id="KW-0548">Nucleotidyltransferase</keyword>
<comment type="function">
    <text evidence="4">Catalyzes ATP-dependent phosphorylation of adenosylcobinamide and addition of GMP to adenosylcobinamide phosphate.</text>
</comment>
<dbReference type="Proteomes" id="UP000186323">
    <property type="component" value="Chromosome I"/>
</dbReference>
<dbReference type="PANTHER" id="PTHR34848:SF1">
    <property type="entry name" value="BIFUNCTIONAL ADENOSYLCOBALAMIN BIOSYNTHESIS PROTEIN COBU"/>
    <property type="match status" value="1"/>
</dbReference>
<evidence type="ECO:0000256" key="6">
    <source>
        <dbReference type="ARBA" id="ARBA00005159"/>
    </source>
</evidence>
<accession>A0A1K1LFA9</accession>
<feature type="binding site" evidence="19">
    <location>
        <begin position="57"/>
        <end position="60"/>
    </location>
    <ligand>
        <name>GTP</name>
        <dbReference type="ChEBI" id="CHEBI:37565"/>
    </ligand>
</feature>
<evidence type="ECO:0000256" key="1">
    <source>
        <dbReference type="ARBA" id="ARBA00000312"/>
    </source>
</evidence>
<evidence type="ECO:0000256" key="12">
    <source>
        <dbReference type="ARBA" id="ARBA00022741"/>
    </source>
</evidence>
<name>A0A1K1LFA9_9BACT</name>
<dbReference type="GO" id="GO:0005524">
    <property type="term" value="F:ATP binding"/>
    <property type="evidence" value="ECO:0007669"/>
    <property type="project" value="UniProtKB-KW"/>
</dbReference>
<dbReference type="KEGG" id="dpg:DESPIGER_1560"/>
<evidence type="ECO:0000313" key="21">
    <source>
        <dbReference type="Proteomes" id="UP000186323"/>
    </source>
</evidence>
<keyword evidence="11 20" id="KW-0808">Transferase</keyword>
<dbReference type="GO" id="GO:0009236">
    <property type="term" value="P:cobalamin biosynthetic process"/>
    <property type="evidence" value="ECO:0007669"/>
    <property type="project" value="UniProtKB-UniPathway"/>
</dbReference>
<dbReference type="PANTHER" id="PTHR34848">
    <property type="match status" value="1"/>
</dbReference>
<dbReference type="Pfam" id="PF02283">
    <property type="entry name" value="CobU"/>
    <property type="match status" value="1"/>
</dbReference>
<dbReference type="GO" id="GO:0008820">
    <property type="term" value="F:cobinamide phosphate guanylyltransferase activity"/>
    <property type="evidence" value="ECO:0007669"/>
    <property type="project" value="UniProtKB-EC"/>
</dbReference>
<feature type="binding site" evidence="19">
    <location>
        <position position="68"/>
    </location>
    <ligand>
        <name>GTP</name>
        <dbReference type="ChEBI" id="CHEBI:37565"/>
    </ligand>
</feature>
<evidence type="ECO:0000256" key="17">
    <source>
        <dbReference type="ARBA" id="ARBA00030571"/>
    </source>
</evidence>
<organism evidence="20 21">
    <name type="scientific">Desulfovibrio piger</name>
    <dbReference type="NCBI Taxonomy" id="901"/>
    <lineage>
        <taxon>Bacteria</taxon>
        <taxon>Pseudomonadati</taxon>
        <taxon>Thermodesulfobacteriota</taxon>
        <taxon>Desulfovibrionia</taxon>
        <taxon>Desulfovibrionales</taxon>
        <taxon>Desulfovibrionaceae</taxon>
        <taxon>Desulfovibrio</taxon>
    </lineage>
</organism>
<keyword evidence="12 19" id="KW-0547">Nucleotide-binding</keyword>
<feature type="binding site" evidence="19">
    <location>
        <begin position="12"/>
        <end position="19"/>
    </location>
    <ligand>
        <name>GTP</name>
        <dbReference type="ChEBI" id="CHEBI:37565"/>
    </ligand>
</feature>
<comment type="catalytic activity">
    <reaction evidence="2">
        <text>adenosylcob(III)inamide phosphate + GTP + H(+) = adenosylcob(III)inamide-GDP + diphosphate</text>
        <dbReference type="Rhea" id="RHEA:22712"/>
        <dbReference type="ChEBI" id="CHEBI:15378"/>
        <dbReference type="ChEBI" id="CHEBI:33019"/>
        <dbReference type="ChEBI" id="CHEBI:37565"/>
        <dbReference type="ChEBI" id="CHEBI:58502"/>
        <dbReference type="ChEBI" id="CHEBI:60487"/>
        <dbReference type="EC" id="2.7.7.62"/>
    </reaction>
</comment>
<sequence length="195" mass="21245">MTEDLDLTLFLGGTRSGKSALAEALVTARAQGPVWYLATARPLGDDDAMHERIRRHRSRRPACWHTLECPRHPGRELERLLAAHAGDGPVPTVLLDCVTLWMSNILFALDDPHDAAAFEAGLTEEVEGLLHAMRAFPCRWVLVSGETGLGGIQAGPLARIFDDGLGLANQMLAAQARDAFLVVAGRCLRLEKLTF</sequence>
<keyword evidence="10" id="KW-0169">Cobalamin biosynthesis</keyword>
<protein>
    <recommendedName>
        <fullName evidence="16">Adenosylcobinamide kinase</fullName>
        <ecNumber evidence="8">2.7.1.156</ecNumber>
        <ecNumber evidence="9">2.7.7.62</ecNumber>
    </recommendedName>
    <alternativeName>
        <fullName evidence="17">Adenosylcobinamide-phosphate guanylyltransferase</fullName>
    </alternativeName>
</protein>
<evidence type="ECO:0000256" key="7">
    <source>
        <dbReference type="ARBA" id="ARBA00007490"/>
    </source>
</evidence>
<feature type="active site" description="GMP-histidine intermediate" evidence="18">
    <location>
        <position position="56"/>
    </location>
</feature>
<evidence type="ECO:0000256" key="2">
    <source>
        <dbReference type="ARBA" id="ARBA00000711"/>
    </source>
</evidence>
<evidence type="ECO:0000256" key="11">
    <source>
        <dbReference type="ARBA" id="ARBA00022679"/>
    </source>
</evidence>
<comment type="pathway">
    <text evidence="6">Cofactor biosynthesis; adenosylcobalamin biosynthesis; adenosylcobalamin from cob(II)yrinate a,c-diamide: step 5/7.</text>
</comment>
<feature type="binding site" evidence="19">
    <location>
        <position position="96"/>
    </location>
    <ligand>
        <name>GTP</name>
        <dbReference type="ChEBI" id="CHEBI:37565"/>
    </ligand>
</feature>
<dbReference type="InterPro" id="IPR027417">
    <property type="entry name" value="P-loop_NTPase"/>
</dbReference>
<dbReference type="EMBL" id="LT630450">
    <property type="protein sequence ID" value="SFV73399.1"/>
    <property type="molecule type" value="Genomic_DNA"/>
</dbReference>
<comment type="catalytic activity">
    <reaction evidence="1">
        <text>adenosylcob(III)inamide + ATP = adenosylcob(III)inamide phosphate + ADP + H(+)</text>
        <dbReference type="Rhea" id="RHEA:15769"/>
        <dbReference type="ChEBI" id="CHEBI:2480"/>
        <dbReference type="ChEBI" id="CHEBI:15378"/>
        <dbReference type="ChEBI" id="CHEBI:30616"/>
        <dbReference type="ChEBI" id="CHEBI:58502"/>
        <dbReference type="ChEBI" id="CHEBI:456216"/>
        <dbReference type="EC" id="2.7.1.156"/>
    </reaction>
</comment>
<evidence type="ECO:0000256" key="5">
    <source>
        <dbReference type="ARBA" id="ARBA00004692"/>
    </source>
</evidence>
<evidence type="ECO:0000256" key="3">
    <source>
        <dbReference type="ARBA" id="ARBA00001522"/>
    </source>
</evidence>
<evidence type="ECO:0000256" key="13">
    <source>
        <dbReference type="ARBA" id="ARBA00022777"/>
    </source>
</evidence>
<keyword evidence="13 20" id="KW-0418">Kinase</keyword>